<evidence type="ECO:0000313" key="3">
    <source>
        <dbReference type="EMBL" id="MEQ2218905.1"/>
    </source>
</evidence>
<keyword evidence="4" id="KW-1185">Reference proteome</keyword>
<dbReference type="Pfam" id="PF21528">
    <property type="entry name" value="CC2D1A-B_DM14"/>
    <property type="match status" value="1"/>
</dbReference>
<dbReference type="PANTHER" id="PTHR13076">
    <property type="entry name" value="COILED-COIL AND C2 DOMAIN-CONTAINING PROTEIN 1-LIKE"/>
    <property type="match status" value="1"/>
</dbReference>
<dbReference type="InterPro" id="IPR006608">
    <property type="entry name" value="CC2D1A/B_DM14"/>
</dbReference>
<gene>
    <name evidence="3" type="ORF">XENOCAPTIV_009789</name>
</gene>
<protein>
    <recommendedName>
        <fullName evidence="2">DM14 domain-containing protein</fullName>
    </recommendedName>
</protein>
<comment type="caution">
    <text evidence="3">The sequence shown here is derived from an EMBL/GenBank/DDBJ whole genome shotgun (WGS) entry which is preliminary data.</text>
</comment>
<feature type="region of interest" description="Disordered" evidence="1">
    <location>
        <begin position="85"/>
        <end position="175"/>
    </location>
</feature>
<dbReference type="Proteomes" id="UP001434883">
    <property type="component" value="Unassembled WGS sequence"/>
</dbReference>
<dbReference type="PANTHER" id="PTHR13076:SF8">
    <property type="entry name" value="COILED-COIL AND C2 DOMAIN-CONTAINING PROTEIN 1A"/>
    <property type="match status" value="1"/>
</dbReference>
<evidence type="ECO:0000313" key="4">
    <source>
        <dbReference type="Proteomes" id="UP001434883"/>
    </source>
</evidence>
<accession>A0ABV0SED6</accession>
<dbReference type="EMBL" id="JAHRIN010077803">
    <property type="protein sequence ID" value="MEQ2218905.1"/>
    <property type="molecule type" value="Genomic_DNA"/>
</dbReference>
<evidence type="ECO:0000256" key="1">
    <source>
        <dbReference type="SAM" id="MobiDB-lite"/>
    </source>
</evidence>
<feature type="domain" description="DM14" evidence="2">
    <location>
        <begin position="39"/>
        <end position="96"/>
    </location>
</feature>
<name>A0ABV0SED6_9TELE</name>
<sequence length="267" mass="28530">MDGEGNDEDLEAELLSLVGGGGKGGRPQGKKGEGRWLESCLSERVDMYQKAISNAKAAGETSKVRRYDRGLKTLQSMLTCVKKGKPINEEEIPPPVAIGGTSNTPAESEPDKDRETSGRIPSPPSNQKPMRDPAPEALNTKPRHLTPPQKPAAAVTPETPAISPLTPSQPDAQHSELKQAVLSRQREYKMAAIQAKQGGDIDLAKQHYLTAKAALLLLVLERLLCSSGFIHVVAAWLFSGHDGSSAAPQTRQGTGSHGYGGKVWPTC</sequence>
<reference evidence="3 4" key="1">
    <citation type="submission" date="2021-06" db="EMBL/GenBank/DDBJ databases">
        <authorList>
            <person name="Palmer J.M."/>
        </authorList>
    </citation>
    <scope>NUCLEOTIDE SEQUENCE [LARGE SCALE GENOMIC DNA]</scope>
    <source>
        <strain evidence="3 4">XC_2019</strain>
        <tissue evidence="3">Muscle</tissue>
    </source>
</reference>
<proteinExistence type="predicted"/>
<organism evidence="3 4">
    <name type="scientific">Xenoophorus captivus</name>
    <dbReference type="NCBI Taxonomy" id="1517983"/>
    <lineage>
        <taxon>Eukaryota</taxon>
        <taxon>Metazoa</taxon>
        <taxon>Chordata</taxon>
        <taxon>Craniata</taxon>
        <taxon>Vertebrata</taxon>
        <taxon>Euteleostomi</taxon>
        <taxon>Actinopterygii</taxon>
        <taxon>Neopterygii</taxon>
        <taxon>Teleostei</taxon>
        <taxon>Neoteleostei</taxon>
        <taxon>Acanthomorphata</taxon>
        <taxon>Ovalentaria</taxon>
        <taxon>Atherinomorphae</taxon>
        <taxon>Cyprinodontiformes</taxon>
        <taxon>Goodeidae</taxon>
        <taxon>Xenoophorus</taxon>
    </lineage>
</organism>
<dbReference type="InterPro" id="IPR039725">
    <property type="entry name" value="CC2D1A/B"/>
</dbReference>
<evidence type="ECO:0000259" key="2">
    <source>
        <dbReference type="SMART" id="SM00685"/>
    </source>
</evidence>
<dbReference type="SMART" id="SM00685">
    <property type="entry name" value="DM14"/>
    <property type="match status" value="1"/>
</dbReference>
<feature type="region of interest" description="Disordered" evidence="1">
    <location>
        <begin position="244"/>
        <end position="267"/>
    </location>
</feature>